<keyword evidence="7" id="KW-0800">Toxin</keyword>
<dbReference type="RefSeq" id="WP_085323876.1">
    <property type="nucleotide sequence ID" value="NZ_NCXP01000003.1"/>
</dbReference>
<dbReference type="GO" id="GO:0000287">
    <property type="term" value="F:magnesium ion binding"/>
    <property type="evidence" value="ECO:0007669"/>
    <property type="project" value="UniProtKB-UniRule"/>
</dbReference>
<evidence type="ECO:0000256" key="6">
    <source>
        <dbReference type="ARBA" id="ARBA00022842"/>
    </source>
</evidence>
<comment type="function">
    <text evidence="7">Toxic component of a toxin-antitoxin (TA) system. An RNase.</text>
</comment>
<dbReference type="Gene3D" id="3.40.50.1010">
    <property type="entry name" value="5'-nuclease"/>
    <property type="match status" value="1"/>
</dbReference>
<proteinExistence type="inferred from homology"/>
<keyword evidence="3 7" id="KW-0540">Nuclease</keyword>
<keyword evidence="6 7" id="KW-0460">Magnesium</keyword>
<keyword evidence="10" id="KW-1185">Reference proteome</keyword>
<dbReference type="STRING" id="1430326.B8W66_04750"/>
<dbReference type="GO" id="GO:0004540">
    <property type="term" value="F:RNA nuclease activity"/>
    <property type="evidence" value="ECO:0007669"/>
    <property type="project" value="InterPro"/>
</dbReference>
<dbReference type="InterPro" id="IPR022907">
    <property type="entry name" value="VapC_family"/>
</dbReference>
<dbReference type="CDD" id="cd09872">
    <property type="entry name" value="PIN_Sll0205-like"/>
    <property type="match status" value="1"/>
</dbReference>
<dbReference type="HAMAP" id="MF_00265">
    <property type="entry name" value="VapC_Nob1"/>
    <property type="match status" value="1"/>
</dbReference>
<comment type="caution">
    <text evidence="9">The sequence shown here is derived from an EMBL/GenBank/DDBJ whole genome shotgun (WGS) entry which is preliminary data.</text>
</comment>
<dbReference type="Proteomes" id="UP000193247">
    <property type="component" value="Unassembled WGS sequence"/>
</dbReference>
<dbReference type="Pfam" id="PF01850">
    <property type="entry name" value="PIN"/>
    <property type="match status" value="1"/>
</dbReference>
<dbReference type="PANTHER" id="PTHR36173">
    <property type="entry name" value="RIBONUCLEASE VAPC16-RELATED"/>
    <property type="match status" value="1"/>
</dbReference>
<keyword evidence="2 7" id="KW-1277">Toxin-antitoxin system</keyword>
<keyword evidence="5 7" id="KW-0378">Hydrolase</keyword>
<dbReference type="PANTHER" id="PTHR36173:SF1">
    <property type="entry name" value="RIBONUCLEASE VAPC22"/>
    <property type="match status" value="1"/>
</dbReference>
<dbReference type="InterPro" id="IPR002716">
    <property type="entry name" value="PIN_dom"/>
</dbReference>
<evidence type="ECO:0000313" key="10">
    <source>
        <dbReference type="Proteomes" id="UP000193247"/>
    </source>
</evidence>
<evidence type="ECO:0000256" key="2">
    <source>
        <dbReference type="ARBA" id="ARBA00022649"/>
    </source>
</evidence>
<sequence length="134" mass="15368">MERFTTTVLLDSHVVHWWSAEPQRLSKVASRAVEQADQLAVAAVTWFELAWLAEQERIQLTIPMRSWLQQLAEHVRTVGITPSVAATAVSLPSSFPGDRADRLIYATAVEYGWRLVTKDRRLRSHRHPRPVTVW</sequence>
<evidence type="ECO:0000256" key="4">
    <source>
        <dbReference type="ARBA" id="ARBA00022723"/>
    </source>
</evidence>
<evidence type="ECO:0000256" key="3">
    <source>
        <dbReference type="ARBA" id="ARBA00022722"/>
    </source>
</evidence>
<feature type="binding site" evidence="7">
    <location>
        <position position="101"/>
    </location>
    <ligand>
        <name>Mg(2+)</name>
        <dbReference type="ChEBI" id="CHEBI:18420"/>
    </ligand>
</feature>
<evidence type="ECO:0000256" key="1">
    <source>
        <dbReference type="ARBA" id="ARBA00001946"/>
    </source>
</evidence>
<dbReference type="InterPro" id="IPR041705">
    <property type="entry name" value="PIN_Sll0205"/>
</dbReference>
<dbReference type="SUPFAM" id="SSF88723">
    <property type="entry name" value="PIN domain-like"/>
    <property type="match status" value="1"/>
</dbReference>
<organism evidence="9 10">
    <name type="scientific">Mycobacterium decipiens</name>
    <dbReference type="NCBI Taxonomy" id="1430326"/>
    <lineage>
        <taxon>Bacteria</taxon>
        <taxon>Bacillati</taxon>
        <taxon>Actinomycetota</taxon>
        <taxon>Actinomycetes</taxon>
        <taxon>Mycobacteriales</taxon>
        <taxon>Mycobacteriaceae</taxon>
        <taxon>Mycobacterium</taxon>
    </lineage>
</organism>
<dbReference type="InterPro" id="IPR029060">
    <property type="entry name" value="PIN-like_dom_sf"/>
</dbReference>
<feature type="binding site" evidence="7">
    <location>
        <position position="11"/>
    </location>
    <ligand>
        <name>Mg(2+)</name>
        <dbReference type="ChEBI" id="CHEBI:18420"/>
    </ligand>
</feature>
<name>A0A1X2LYP0_9MYCO</name>
<dbReference type="EMBL" id="NCXP01000003">
    <property type="protein sequence ID" value="OSC42290.1"/>
    <property type="molecule type" value="Genomic_DNA"/>
</dbReference>
<reference evidence="9 10" key="1">
    <citation type="submission" date="2017-04" db="EMBL/GenBank/DDBJ databases">
        <title>The new phylogeny of genus Mycobacterium.</title>
        <authorList>
            <person name="Tortoli E."/>
            <person name="Trovato A."/>
            <person name="Cirillo D.M."/>
        </authorList>
    </citation>
    <scope>NUCLEOTIDE SEQUENCE [LARGE SCALE GENOMIC DNA]</scope>
    <source>
        <strain evidence="9 10">TBL 1200985</strain>
    </source>
</reference>
<dbReference type="EC" id="3.1.-.-" evidence="7"/>
<evidence type="ECO:0000313" key="9">
    <source>
        <dbReference type="EMBL" id="OSC42290.1"/>
    </source>
</evidence>
<comment type="similarity">
    <text evidence="7">Belongs to the PINc/VapC protein family.</text>
</comment>
<dbReference type="InterPro" id="IPR052919">
    <property type="entry name" value="TA_system_RNase"/>
</dbReference>
<evidence type="ECO:0000256" key="7">
    <source>
        <dbReference type="HAMAP-Rule" id="MF_00265"/>
    </source>
</evidence>
<dbReference type="GO" id="GO:0016787">
    <property type="term" value="F:hydrolase activity"/>
    <property type="evidence" value="ECO:0007669"/>
    <property type="project" value="UniProtKB-KW"/>
</dbReference>
<accession>A0A1X2LYP0</accession>
<dbReference type="GO" id="GO:0090729">
    <property type="term" value="F:toxin activity"/>
    <property type="evidence" value="ECO:0007669"/>
    <property type="project" value="UniProtKB-KW"/>
</dbReference>
<comment type="cofactor">
    <cofactor evidence="1 7">
        <name>Mg(2+)</name>
        <dbReference type="ChEBI" id="CHEBI:18420"/>
    </cofactor>
</comment>
<keyword evidence="4 7" id="KW-0479">Metal-binding</keyword>
<evidence type="ECO:0000256" key="5">
    <source>
        <dbReference type="ARBA" id="ARBA00022801"/>
    </source>
</evidence>
<protein>
    <recommendedName>
        <fullName evidence="7">Ribonuclease VapC</fullName>
        <shortName evidence="7">RNase VapC</shortName>
        <ecNumber evidence="7">3.1.-.-</ecNumber>
    </recommendedName>
    <alternativeName>
        <fullName evidence="7">Toxin VapC</fullName>
    </alternativeName>
</protein>
<dbReference type="AlphaFoldDB" id="A0A1X2LYP0"/>
<evidence type="ECO:0000259" key="8">
    <source>
        <dbReference type="Pfam" id="PF01850"/>
    </source>
</evidence>
<gene>
    <name evidence="7" type="primary">vapC</name>
    <name evidence="9" type="ORF">B8W66_04750</name>
</gene>
<dbReference type="OrthoDB" id="9798990at2"/>
<feature type="domain" description="PIN" evidence="8">
    <location>
        <begin position="8"/>
        <end position="124"/>
    </location>
</feature>